<evidence type="ECO:0000256" key="2">
    <source>
        <dbReference type="ARBA" id="ARBA00012483"/>
    </source>
</evidence>
<comment type="catalytic activity">
    <reaction evidence="1">
        <text>S-ubiquitinyl-[E2 ubiquitin-conjugating enzyme]-L-cysteine + [acceptor protein]-L-lysine = [E2 ubiquitin-conjugating enzyme]-L-cysteine + N(6)-ubiquitinyl-[acceptor protein]-L-lysine.</text>
        <dbReference type="EC" id="2.3.2.27"/>
    </reaction>
</comment>
<evidence type="ECO:0000313" key="10">
    <source>
        <dbReference type="EMBL" id="KAG6651931.1"/>
    </source>
</evidence>
<dbReference type="EC" id="2.3.2.27" evidence="2"/>
<dbReference type="Proteomes" id="UP000811246">
    <property type="component" value="Chromosome 6"/>
</dbReference>
<evidence type="ECO:0000256" key="5">
    <source>
        <dbReference type="ARBA" id="ARBA00022771"/>
    </source>
</evidence>
<dbReference type="AlphaFoldDB" id="A0A8T1QC04"/>
<dbReference type="CDD" id="cd16667">
    <property type="entry name" value="RING-H2_RNF126-like"/>
    <property type="match status" value="1"/>
</dbReference>
<evidence type="ECO:0000256" key="4">
    <source>
        <dbReference type="ARBA" id="ARBA00022723"/>
    </source>
</evidence>
<dbReference type="InterPro" id="IPR013083">
    <property type="entry name" value="Znf_RING/FYVE/PHD"/>
</dbReference>
<accession>A0A8T1QC04</accession>
<evidence type="ECO:0000256" key="6">
    <source>
        <dbReference type="ARBA" id="ARBA00022786"/>
    </source>
</evidence>
<dbReference type="OrthoDB" id="21204at2759"/>
<sequence>MSLVIGRPRLTIRGIRRARTFRYFWCQNCHRSVSIVISTNIFETCPHCFHELHLDLDMSRPTPVITGLRSLDDLARLLDPSPMPRQNAGFGRRLELGVPEVGNGGSFEQAWISTLVEPPRPPRPISPPFEEVLNELVGGMAQQNDLQPGPPPAPVAAVSAIEALLLRVKLTQKHLDNDPGCPVCKEDFEVGGEVREMPCKHFYHFDCIVPWLSIHNTCPVCRYELQFTYDNYVLEDFRDDEGFHFEDLTNGLINWLWNRLFFFWPFRALSRWAQRYLNFEDSTPH</sequence>
<keyword evidence="5 8" id="KW-0863">Zinc-finger</keyword>
<dbReference type="Proteomes" id="UP000811609">
    <property type="component" value="Chromosome 6"/>
</dbReference>
<dbReference type="SMART" id="SM00184">
    <property type="entry name" value="RING"/>
    <property type="match status" value="1"/>
</dbReference>
<evidence type="ECO:0000256" key="3">
    <source>
        <dbReference type="ARBA" id="ARBA00022679"/>
    </source>
</evidence>
<gene>
    <name evidence="10" type="ORF">CIPAW_06G147900</name>
    <name evidence="11" type="ORF">I3842_06G148500</name>
</gene>
<protein>
    <recommendedName>
        <fullName evidence="2">RING-type E3 ubiquitin transferase</fullName>
        <ecNumber evidence="2">2.3.2.27</ecNumber>
    </recommendedName>
</protein>
<proteinExistence type="predicted"/>
<dbReference type="EMBL" id="CM031814">
    <property type="protein sequence ID" value="KAG6651931.1"/>
    <property type="molecule type" value="Genomic_DNA"/>
</dbReference>
<evidence type="ECO:0000256" key="1">
    <source>
        <dbReference type="ARBA" id="ARBA00000900"/>
    </source>
</evidence>
<feature type="domain" description="RING-type" evidence="9">
    <location>
        <begin position="181"/>
        <end position="222"/>
    </location>
</feature>
<dbReference type="EMBL" id="CM031830">
    <property type="protein sequence ID" value="KAG6709753.1"/>
    <property type="molecule type" value="Genomic_DNA"/>
</dbReference>
<evidence type="ECO:0000256" key="8">
    <source>
        <dbReference type="PROSITE-ProRule" id="PRU00175"/>
    </source>
</evidence>
<keyword evidence="7" id="KW-0862">Zinc</keyword>
<evidence type="ECO:0000256" key="7">
    <source>
        <dbReference type="ARBA" id="ARBA00022833"/>
    </source>
</evidence>
<dbReference type="InterPro" id="IPR001841">
    <property type="entry name" value="Znf_RING"/>
</dbReference>
<reference evidence="10" key="1">
    <citation type="submission" date="2020-12" db="EMBL/GenBank/DDBJ databases">
        <title>WGS assembly of Carya illinoinensis cv. Pawnee.</title>
        <authorList>
            <person name="Platts A."/>
            <person name="Shu S."/>
            <person name="Wright S."/>
            <person name="Barry K."/>
            <person name="Edger P."/>
            <person name="Pires J.C."/>
            <person name="Schmutz J."/>
        </authorList>
    </citation>
    <scope>NUCLEOTIDE SEQUENCE</scope>
    <source>
        <tissue evidence="10">Leaf</tissue>
    </source>
</reference>
<dbReference type="GO" id="GO:0005737">
    <property type="term" value="C:cytoplasm"/>
    <property type="evidence" value="ECO:0007669"/>
    <property type="project" value="TreeGrafter"/>
</dbReference>
<dbReference type="PROSITE" id="PS50089">
    <property type="entry name" value="ZF_RING_2"/>
    <property type="match status" value="1"/>
</dbReference>
<organism evidence="10 12">
    <name type="scientific">Carya illinoinensis</name>
    <name type="common">Pecan</name>
    <dbReference type="NCBI Taxonomy" id="32201"/>
    <lineage>
        <taxon>Eukaryota</taxon>
        <taxon>Viridiplantae</taxon>
        <taxon>Streptophyta</taxon>
        <taxon>Embryophyta</taxon>
        <taxon>Tracheophyta</taxon>
        <taxon>Spermatophyta</taxon>
        <taxon>Magnoliopsida</taxon>
        <taxon>eudicotyledons</taxon>
        <taxon>Gunneridae</taxon>
        <taxon>Pentapetalae</taxon>
        <taxon>rosids</taxon>
        <taxon>fabids</taxon>
        <taxon>Fagales</taxon>
        <taxon>Juglandaceae</taxon>
        <taxon>Carya</taxon>
    </lineage>
</organism>
<reference evidence="11" key="2">
    <citation type="submission" date="2021-01" db="EMBL/GenBank/DDBJ databases">
        <authorList>
            <person name="Lovell J.T."/>
            <person name="Bentley N."/>
            <person name="Bhattarai G."/>
            <person name="Jenkins J.W."/>
            <person name="Sreedasyam A."/>
            <person name="Alarcon Y."/>
            <person name="Bock C."/>
            <person name="Boston L."/>
            <person name="Carlson J."/>
            <person name="Cervantes K."/>
            <person name="Clermont K."/>
            <person name="Krom N."/>
            <person name="Kubenka K."/>
            <person name="Mamidi S."/>
            <person name="Mattison C."/>
            <person name="Monteros M."/>
            <person name="Pisani C."/>
            <person name="Plott C."/>
            <person name="Rajasekar S."/>
            <person name="Rhein H.S."/>
            <person name="Rohla C."/>
            <person name="Song M."/>
            <person name="Hilaire R.S."/>
            <person name="Shu S."/>
            <person name="Wells L."/>
            <person name="Wang X."/>
            <person name="Webber J."/>
            <person name="Heerema R.J."/>
            <person name="Klein P."/>
            <person name="Conner P."/>
            <person name="Grauke L."/>
            <person name="Grimwood J."/>
            <person name="Schmutz J."/>
            <person name="Randall J.J."/>
        </authorList>
    </citation>
    <scope>NUCLEOTIDE SEQUENCE</scope>
    <source>
        <tissue evidence="11">Leaf</tissue>
    </source>
</reference>
<keyword evidence="3" id="KW-0808">Transferase</keyword>
<evidence type="ECO:0000313" key="12">
    <source>
        <dbReference type="Proteomes" id="UP000811609"/>
    </source>
</evidence>
<keyword evidence="6" id="KW-0833">Ubl conjugation pathway</keyword>
<dbReference type="GO" id="GO:0016567">
    <property type="term" value="P:protein ubiquitination"/>
    <property type="evidence" value="ECO:0007669"/>
    <property type="project" value="TreeGrafter"/>
</dbReference>
<evidence type="ECO:0000313" key="11">
    <source>
        <dbReference type="EMBL" id="KAG6709753.1"/>
    </source>
</evidence>
<dbReference type="PANTHER" id="PTHR15710:SF18">
    <property type="entry name" value="RING-TYPE E3 UBIQUITIN TRANSFERASE"/>
    <property type="match status" value="1"/>
</dbReference>
<dbReference type="GO" id="GO:0061630">
    <property type="term" value="F:ubiquitin protein ligase activity"/>
    <property type="evidence" value="ECO:0007669"/>
    <property type="project" value="UniProtKB-EC"/>
</dbReference>
<dbReference type="Pfam" id="PF13639">
    <property type="entry name" value="zf-RING_2"/>
    <property type="match status" value="1"/>
</dbReference>
<dbReference type="SUPFAM" id="SSF57850">
    <property type="entry name" value="RING/U-box"/>
    <property type="match status" value="1"/>
</dbReference>
<name>A0A8T1QC04_CARIL</name>
<dbReference type="PANTHER" id="PTHR15710">
    <property type="entry name" value="E3 UBIQUITIN-PROTEIN LIGASE PRAJA"/>
    <property type="match status" value="1"/>
</dbReference>
<evidence type="ECO:0000259" key="9">
    <source>
        <dbReference type="PROSITE" id="PS50089"/>
    </source>
</evidence>
<dbReference type="FunFam" id="3.30.40.10:FF:000022">
    <property type="entry name" value="E3 ubiquitin-protein ligase RING1-like"/>
    <property type="match status" value="1"/>
</dbReference>
<dbReference type="GO" id="GO:0008270">
    <property type="term" value="F:zinc ion binding"/>
    <property type="evidence" value="ECO:0007669"/>
    <property type="project" value="UniProtKB-KW"/>
</dbReference>
<keyword evidence="4" id="KW-0479">Metal-binding</keyword>
<keyword evidence="12" id="KW-1185">Reference proteome</keyword>
<comment type="caution">
    <text evidence="10">The sequence shown here is derived from an EMBL/GenBank/DDBJ whole genome shotgun (WGS) entry which is preliminary data.</text>
</comment>
<dbReference type="Gene3D" id="3.30.40.10">
    <property type="entry name" value="Zinc/RING finger domain, C3HC4 (zinc finger)"/>
    <property type="match status" value="1"/>
</dbReference>